<reference evidence="2" key="1">
    <citation type="journal article" date="2015" name="PLoS Genet.">
        <title>The dynamic genome and transcriptome of the human fungal pathogen Blastomyces and close relative Emmonsia.</title>
        <authorList>
            <person name="Munoz J.F."/>
            <person name="Gauthier G.M."/>
            <person name="Desjardins C.A."/>
            <person name="Gallo J.E."/>
            <person name="Holder J."/>
            <person name="Sullivan T.D."/>
            <person name="Marty A.J."/>
            <person name="Carmen J.C."/>
            <person name="Chen Z."/>
            <person name="Ding L."/>
            <person name="Gujja S."/>
            <person name="Magrini V."/>
            <person name="Misas E."/>
            <person name="Mitreva M."/>
            <person name="Priest M."/>
            <person name="Saif S."/>
            <person name="Whiston E.A."/>
            <person name="Young S."/>
            <person name="Zeng Q."/>
            <person name="Goldman W.E."/>
            <person name="Mardis E.R."/>
            <person name="Taylor J.W."/>
            <person name="McEwen J.G."/>
            <person name="Clay O.K."/>
            <person name="Klein B.S."/>
            <person name="Cuomo C.A."/>
        </authorList>
    </citation>
    <scope>NUCLEOTIDE SEQUENCE [LARGE SCALE GENOMIC DNA]</scope>
    <source>
        <strain evidence="2">UAMH 3008</strain>
    </source>
</reference>
<name>A0A0G2JB64_9EURO</name>
<proteinExistence type="predicted"/>
<comment type="caution">
    <text evidence="1">The sequence shown here is derived from an EMBL/GenBank/DDBJ whole genome shotgun (WGS) entry which is preliminary data.</text>
</comment>
<dbReference type="OrthoDB" id="4177776at2759"/>
<sequence length="77" mass="8782">MDTEELGDAKKGVISDERDFLRIAEDPFTPYYQPLIPCANRLRRLVFPDGGHWKTPNSDLSGNMIKTLQDAQKNQMS</sequence>
<organism evidence="1 2">
    <name type="scientific">[Emmonsia] crescens</name>
    <dbReference type="NCBI Taxonomy" id="73230"/>
    <lineage>
        <taxon>Eukaryota</taxon>
        <taxon>Fungi</taxon>
        <taxon>Dikarya</taxon>
        <taxon>Ascomycota</taxon>
        <taxon>Pezizomycotina</taxon>
        <taxon>Eurotiomycetes</taxon>
        <taxon>Eurotiomycetidae</taxon>
        <taxon>Onygenales</taxon>
        <taxon>Ajellomycetaceae</taxon>
        <taxon>Emergomyces</taxon>
    </lineage>
</organism>
<dbReference type="Proteomes" id="UP000034164">
    <property type="component" value="Unassembled WGS sequence"/>
</dbReference>
<protein>
    <submittedName>
        <fullName evidence="1">Uncharacterized protein</fullName>
    </submittedName>
</protein>
<evidence type="ECO:0000313" key="2">
    <source>
        <dbReference type="Proteomes" id="UP000034164"/>
    </source>
</evidence>
<evidence type="ECO:0000313" key="1">
    <source>
        <dbReference type="EMBL" id="KKZ66936.1"/>
    </source>
</evidence>
<accession>A0A0G2JB64</accession>
<dbReference type="EMBL" id="LCZI01000375">
    <property type="protein sequence ID" value="KKZ66936.1"/>
    <property type="molecule type" value="Genomic_DNA"/>
</dbReference>
<gene>
    <name evidence="1" type="ORF">EMCG_07364</name>
</gene>
<dbReference type="AlphaFoldDB" id="A0A0G2JB64"/>
<dbReference type="VEuPathDB" id="FungiDB:EMCG_07364"/>